<dbReference type="Pfam" id="PF13920">
    <property type="entry name" value="zf-C3HC4_3"/>
    <property type="match status" value="1"/>
</dbReference>
<dbReference type="PROSITE" id="PS00518">
    <property type="entry name" value="ZF_RING_1"/>
    <property type="match status" value="1"/>
</dbReference>
<feature type="transmembrane region" description="Helical" evidence="4">
    <location>
        <begin position="110"/>
        <end position="128"/>
    </location>
</feature>
<evidence type="ECO:0000259" key="5">
    <source>
        <dbReference type="PROSITE" id="PS50089"/>
    </source>
</evidence>
<dbReference type="PANTHER" id="PTHR45969">
    <property type="entry name" value="RING ZINC FINGER PROTEIN-RELATED"/>
    <property type="match status" value="1"/>
</dbReference>
<keyword evidence="4" id="KW-0472">Membrane</keyword>
<evidence type="ECO:0000313" key="6">
    <source>
        <dbReference type="EMBL" id="QHS95304.1"/>
    </source>
</evidence>
<dbReference type="SMART" id="SM00184">
    <property type="entry name" value="RING"/>
    <property type="match status" value="1"/>
</dbReference>
<dbReference type="PROSITE" id="PS50089">
    <property type="entry name" value="ZF_RING_2"/>
    <property type="match status" value="1"/>
</dbReference>
<protein>
    <recommendedName>
        <fullName evidence="5">RING-type domain-containing protein</fullName>
    </recommendedName>
</protein>
<evidence type="ECO:0000256" key="2">
    <source>
        <dbReference type="ARBA" id="ARBA00022771"/>
    </source>
</evidence>
<dbReference type="AlphaFoldDB" id="A0A6C0BUP8"/>
<reference evidence="6" key="1">
    <citation type="journal article" date="2020" name="Nature">
        <title>Giant virus diversity and host interactions through global metagenomics.</title>
        <authorList>
            <person name="Schulz F."/>
            <person name="Roux S."/>
            <person name="Paez-Espino D."/>
            <person name="Jungbluth S."/>
            <person name="Walsh D.A."/>
            <person name="Denef V.J."/>
            <person name="McMahon K.D."/>
            <person name="Konstantinidis K.T."/>
            <person name="Eloe-Fadrosh E.A."/>
            <person name="Kyrpides N.C."/>
            <person name="Woyke T."/>
        </authorList>
    </citation>
    <scope>NUCLEOTIDE SEQUENCE</scope>
    <source>
        <strain evidence="6">GVMAG-M-3300018428-35</strain>
    </source>
</reference>
<dbReference type="InterPro" id="IPR017907">
    <property type="entry name" value="Znf_RING_CS"/>
</dbReference>
<keyword evidence="4" id="KW-1133">Transmembrane helix</keyword>
<keyword evidence="4" id="KW-0812">Transmembrane</keyword>
<evidence type="ECO:0000256" key="4">
    <source>
        <dbReference type="SAM" id="Phobius"/>
    </source>
</evidence>
<dbReference type="InterPro" id="IPR013083">
    <property type="entry name" value="Znf_RING/FYVE/PHD"/>
</dbReference>
<accession>A0A6C0BUP8</accession>
<dbReference type="GO" id="GO:0008270">
    <property type="term" value="F:zinc ion binding"/>
    <property type="evidence" value="ECO:0007669"/>
    <property type="project" value="UniProtKB-KW"/>
</dbReference>
<evidence type="ECO:0000256" key="3">
    <source>
        <dbReference type="ARBA" id="ARBA00022833"/>
    </source>
</evidence>
<dbReference type="InterPro" id="IPR001841">
    <property type="entry name" value="Znf_RING"/>
</dbReference>
<keyword evidence="1" id="KW-0479">Metal-binding</keyword>
<dbReference type="Gene3D" id="3.30.40.10">
    <property type="entry name" value="Zinc/RING finger domain, C3HC4 (zinc finger)"/>
    <property type="match status" value="1"/>
</dbReference>
<dbReference type="SUPFAM" id="SSF57850">
    <property type="entry name" value="RING/U-box"/>
    <property type="match status" value="1"/>
</dbReference>
<keyword evidence="2" id="KW-0863">Zinc-finger</keyword>
<dbReference type="EMBL" id="MN739247">
    <property type="protein sequence ID" value="QHS95304.1"/>
    <property type="molecule type" value="Genomic_DNA"/>
</dbReference>
<organism evidence="6">
    <name type="scientific">viral metagenome</name>
    <dbReference type="NCBI Taxonomy" id="1070528"/>
    <lineage>
        <taxon>unclassified sequences</taxon>
        <taxon>metagenomes</taxon>
        <taxon>organismal metagenomes</taxon>
    </lineage>
</organism>
<sequence>MIYKNYISYLYKMNENIIVNDSENNIKECCICFEEKDSIIKTNCEHVYCEKCLLEWFSKGNNTCPLCRNQIDSFSNNSLETRVISVSNSHRINEINTSLMIIQELFKKIFKLKCYLFFSLLTNLYYVYIDFINKTDLYTLNNLYQECETNLTTLSGINDSDNLIYSLLLKNDKLKECLIPEYYQNKCFENSFN</sequence>
<feature type="domain" description="RING-type" evidence="5">
    <location>
        <begin position="29"/>
        <end position="68"/>
    </location>
</feature>
<evidence type="ECO:0000256" key="1">
    <source>
        <dbReference type="ARBA" id="ARBA00022723"/>
    </source>
</evidence>
<proteinExistence type="predicted"/>
<name>A0A6C0BUP8_9ZZZZ</name>
<keyword evidence="3" id="KW-0862">Zinc</keyword>